<evidence type="ECO:0000256" key="7">
    <source>
        <dbReference type="SAM" id="Phobius"/>
    </source>
</evidence>
<protein>
    <submittedName>
        <fullName evidence="10">Gll2427 protein</fullName>
    </submittedName>
</protein>
<evidence type="ECO:0000256" key="6">
    <source>
        <dbReference type="ARBA" id="ARBA00038076"/>
    </source>
</evidence>
<feature type="transmembrane region" description="Helical" evidence="7">
    <location>
        <begin position="403"/>
        <end position="425"/>
    </location>
</feature>
<feature type="transmembrane region" description="Helical" evidence="7">
    <location>
        <begin position="814"/>
        <end position="841"/>
    </location>
</feature>
<feature type="domain" description="MacB-like periplasmic core" evidence="9">
    <location>
        <begin position="94"/>
        <end position="312"/>
    </location>
</feature>
<dbReference type="InterPro" id="IPR017800">
    <property type="entry name" value="ADOP"/>
</dbReference>
<dbReference type="Proteomes" id="UP000000557">
    <property type="component" value="Chromosome"/>
</dbReference>
<evidence type="ECO:0000256" key="3">
    <source>
        <dbReference type="ARBA" id="ARBA00022692"/>
    </source>
</evidence>
<feature type="domain" description="ABC3 transporter permease C-terminal" evidence="8">
    <location>
        <begin position="354"/>
        <end position="471"/>
    </location>
</feature>
<dbReference type="HOGENOM" id="CLU_009433_1_0_3"/>
<feature type="domain" description="MacB-like periplasmic core" evidence="9">
    <location>
        <begin position="505"/>
        <end position="725"/>
    </location>
</feature>
<evidence type="ECO:0000256" key="4">
    <source>
        <dbReference type="ARBA" id="ARBA00022989"/>
    </source>
</evidence>
<dbReference type="PhylomeDB" id="Q7NHV8"/>
<comment type="similarity">
    <text evidence="6">Belongs to the ABC-4 integral membrane protein family.</text>
</comment>
<evidence type="ECO:0000256" key="1">
    <source>
        <dbReference type="ARBA" id="ARBA00004651"/>
    </source>
</evidence>
<dbReference type="OrthoDB" id="127329at2"/>
<dbReference type="GO" id="GO:0005886">
    <property type="term" value="C:plasma membrane"/>
    <property type="evidence" value="ECO:0000318"/>
    <property type="project" value="GO_Central"/>
</dbReference>
<feature type="transmembrane region" description="Helical" evidence="7">
    <location>
        <begin position="92"/>
        <end position="115"/>
    </location>
</feature>
<organism evidence="10 11">
    <name type="scientific">Gloeobacter violaceus (strain ATCC 29082 / PCC 7421)</name>
    <dbReference type="NCBI Taxonomy" id="251221"/>
    <lineage>
        <taxon>Bacteria</taxon>
        <taxon>Bacillati</taxon>
        <taxon>Cyanobacteriota</taxon>
        <taxon>Cyanophyceae</taxon>
        <taxon>Gloeobacterales</taxon>
        <taxon>Gloeobacteraceae</taxon>
        <taxon>Gloeobacter</taxon>
    </lineage>
</organism>
<evidence type="ECO:0000256" key="2">
    <source>
        <dbReference type="ARBA" id="ARBA00022475"/>
    </source>
</evidence>
<comment type="subcellular location">
    <subcellularLocation>
        <location evidence="1">Cell membrane</location>
        <topology evidence="1">Multi-pass membrane protein</topology>
    </subcellularLocation>
</comment>
<dbReference type="EMBL" id="BA000045">
    <property type="protein sequence ID" value="BAC90368.1"/>
    <property type="molecule type" value="Genomic_DNA"/>
</dbReference>
<dbReference type="eggNOG" id="COG0577">
    <property type="taxonomic scope" value="Bacteria"/>
</dbReference>
<dbReference type="Pfam" id="PF02687">
    <property type="entry name" value="FtsX"/>
    <property type="match status" value="2"/>
</dbReference>
<dbReference type="STRING" id="251221.gene:10759924"/>
<keyword evidence="5 7" id="KW-0472">Membrane</keyword>
<dbReference type="NCBIfam" id="TIGR03434">
    <property type="entry name" value="ADOP"/>
    <property type="match status" value="1"/>
</dbReference>
<proteinExistence type="inferred from homology"/>
<keyword evidence="3 7" id="KW-0812">Transmembrane</keyword>
<dbReference type="InParanoid" id="Q7NHV8"/>
<keyword evidence="4 7" id="KW-1133">Transmembrane helix</keyword>
<evidence type="ECO:0000313" key="10">
    <source>
        <dbReference type="EMBL" id="BAC90368.1"/>
    </source>
</evidence>
<reference evidence="10 11" key="1">
    <citation type="journal article" date="2003" name="DNA Res.">
        <title>Complete genome structure of Gloeobacter violaceus PCC 7421, a cyanobacterium that lacks thylakoids.</title>
        <authorList>
            <person name="Nakamura Y."/>
            <person name="Kaneko T."/>
            <person name="Sato S."/>
            <person name="Mimuro M."/>
            <person name="Miyashita H."/>
            <person name="Tsuchiya T."/>
            <person name="Sasamoto S."/>
            <person name="Watanabe A."/>
            <person name="Kawashima K."/>
            <person name="Kishida Y."/>
            <person name="Kiyokawa C."/>
            <person name="Kohara M."/>
            <person name="Matsumoto M."/>
            <person name="Matsuno A."/>
            <person name="Nakazaki N."/>
            <person name="Shimpo S."/>
            <person name="Takeuchi C."/>
            <person name="Yamada M."/>
            <person name="Tabata S."/>
        </authorList>
    </citation>
    <scope>NUCLEOTIDE SEQUENCE [LARGE SCALE GENOMIC DNA]</scope>
    <source>
        <strain evidence="11">ATCC 29082 / PCC 7421</strain>
    </source>
</reference>
<accession>Q7NHV8</accession>
<dbReference type="InterPro" id="IPR003838">
    <property type="entry name" value="ABC3_permease_C"/>
</dbReference>
<dbReference type="GO" id="GO:0022857">
    <property type="term" value="F:transmembrane transporter activity"/>
    <property type="evidence" value="ECO:0000318"/>
    <property type="project" value="GO_Central"/>
</dbReference>
<dbReference type="PANTHER" id="PTHR30572">
    <property type="entry name" value="MEMBRANE COMPONENT OF TRANSPORTER-RELATED"/>
    <property type="match status" value="1"/>
</dbReference>
<sequence>MDSKQTPSLAQRVYGRLLGILPAEFRREYGAEMLLVFCESYGEEQQQRNTLRLAFFWWEALADVLATACKQHLDALGQDLRYAARMLAKSPLFTVVAVLTLGLGIGATTAMFSFVNAVLLKPLPYPNAEQLVTLWESNGSNEREAVSFPNFNDWREQSRVFSGLAAYDYFNFDAKGREGTIDVRGLVVSANIFAVLGVEPAQGRAFVPAEDGPGHRVLVISHRFWQRHFGGQPGVVGKALNIGNQDWTVIGIMPAGFPFPDRGIDVWAPIVTAVGGIDELRPWLERRGARSWYTVARLKPGISQQEAQAQMTVVADRLAGQYPETNAGWSVQTASLYDQKVGGVRPSLLALFGMMVLVLLIACANVANLQLARTASRQKEMVIRAALGATRGRIIRQLLTENVLLALLGGALGVGLALWGVRQLLDLVWWARFPRFDEVSVDGTVLGFALAVATISGVLFGLAPARQALKFDLTEALKEGGRGTTDGRRANRFRGGLVVAEVALSMVLLVSAGLMAQSFLRLQATQPGFDSRNVLITYLGLEESKYPNARGRIAYFDRALDSLRLLPGVKVVAAVRNVPLDGPRSNAVPFAIEGRPQPPGQAPFARTNLITPDYFKAMAIPLQRGRLFTRQDNLDAPRVAIINRSMALQLFPNADPLGKRIRLTARSGASRWAQIVGVVGDVKQSSLESEAGFQIYVPYAQDGAGYMALILRTAGEPAQLSNSVRAALKAIDRDQAVANFTTHEQIVADSIVQPRLRALLVGIFAAVALLLVAIGLYGVIAYSVGQRSHEIGVRLALGALPGDIVRMVVGQGMALALVGIALGLAASLAVARLLTGLLFGVSAADPATYVALSVLLCGVALVACYVPARKAAKVDPAVAMRYE</sequence>
<dbReference type="AlphaFoldDB" id="Q7NHV8"/>
<reference evidence="10 11" key="2">
    <citation type="journal article" date="2003" name="DNA Res.">
        <title>Complete genome structure of Gloeobacter violaceus PCC 7421, a cyanobacterium that lacks thylakoids (supplement).</title>
        <authorList>
            <person name="Nakamura Y."/>
            <person name="Kaneko T."/>
            <person name="Sato S."/>
            <person name="Mimuro M."/>
            <person name="Miyashita H."/>
            <person name="Tsuchiya T."/>
            <person name="Sasamoto S."/>
            <person name="Watanabe A."/>
            <person name="Kawashima K."/>
            <person name="Kishida Y."/>
            <person name="Kiyokawa C."/>
            <person name="Kohara M."/>
            <person name="Matsumoto M."/>
            <person name="Matsuno A."/>
            <person name="Nakazaki N."/>
            <person name="Shimpo S."/>
            <person name="Takeuchi C."/>
            <person name="Yamada M."/>
            <person name="Tabata S."/>
        </authorList>
    </citation>
    <scope>NUCLEOTIDE SEQUENCE [LARGE SCALE GENOMIC DNA]</scope>
    <source>
        <strain evidence="11">ATCC 29082 / PCC 7421</strain>
    </source>
</reference>
<feature type="transmembrane region" description="Helical" evidence="7">
    <location>
        <begin position="759"/>
        <end position="784"/>
    </location>
</feature>
<evidence type="ECO:0000259" key="8">
    <source>
        <dbReference type="Pfam" id="PF02687"/>
    </source>
</evidence>
<dbReference type="RefSeq" id="WP_011142422.1">
    <property type="nucleotide sequence ID" value="NC_005125.1"/>
</dbReference>
<evidence type="ECO:0000259" key="9">
    <source>
        <dbReference type="Pfam" id="PF12704"/>
    </source>
</evidence>
<keyword evidence="2" id="KW-1003">Cell membrane</keyword>
<evidence type="ECO:0000313" key="11">
    <source>
        <dbReference type="Proteomes" id="UP000000557"/>
    </source>
</evidence>
<dbReference type="InterPro" id="IPR025857">
    <property type="entry name" value="MacB_PCD"/>
</dbReference>
<dbReference type="EnsemblBacteria" id="BAC90368">
    <property type="protein sequence ID" value="BAC90368"/>
    <property type="gene ID" value="BAC90368"/>
</dbReference>
<keyword evidence="11" id="KW-1185">Reference proteome</keyword>
<name>Q7NHV8_GLOVI</name>
<feature type="transmembrane region" description="Helical" evidence="7">
    <location>
        <begin position="497"/>
        <end position="520"/>
    </location>
</feature>
<gene>
    <name evidence="10" type="ordered locus">gll2427</name>
</gene>
<dbReference type="InterPro" id="IPR050250">
    <property type="entry name" value="Macrolide_Exporter_MacB"/>
</dbReference>
<feature type="transmembrane region" description="Helical" evidence="7">
    <location>
        <begin position="348"/>
        <end position="371"/>
    </location>
</feature>
<evidence type="ECO:0000256" key="5">
    <source>
        <dbReference type="ARBA" id="ARBA00023136"/>
    </source>
</evidence>
<feature type="transmembrane region" description="Helical" evidence="7">
    <location>
        <begin position="847"/>
        <end position="866"/>
    </location>
</feature>
<feature type="domain" description="ABC3 transporter permease C-terminal" evidence="8">
    <location>
        <begin position="763"/>
        <end position="876"/>
    </location>
</feature>
<dbReference type="Pfam" id="PF12704">
    <property type="entry name" value="MacB_PCD"/>
    <property type="match status" value="2"/>
</dbReference>
<dbReference type="KEGG" id="gvi:gll2427"/>
<feature type="transmembrane region" description="Helical" evidence="7">
    <location>
        <begin position="445"/>
        <end position="463"/>
    </location>
</feature>
<dbReference type="PANTHER" id="PTHR30572:SF4">
    <property type="entry name" value="ABC TRANSPORTER PERMEASE YTRF"/>
    <property type="match status" value="1"/>
</dbReference>